<dbReference type="PANTHER" id="PTHR33355:SF10">
    <property type="entry name" value="EGF-LIKE DOMAIN-CONTAINING PROTEIN"/>
    <property type="match status" value="1"/>
</dbReference>
<evidence type="ECO:0000256" key="1">
    <source>
        <dbReference type="ARBA" id="ARBA00004167"/>
    </source>
</evidence>
<evidence type="ECO:0000256" key="3">
    <source>
        <dbReference type="SAM" id="SignalP"/>
    </source>
</evidence>
<proteinExistence type="predicted"/>
<comment type="caution">
    <text evidence="5">The sequence shown here is derived from an EMBL/GenBank/DDBJ whole genome shotgun (WGS) entry which is preliminary data.</text>
</comment>
<evidence type="ECO:0000313" key="6">
    <source>
        <dbReference type="Proteomes" id="UP001153555"/>
    </source>
</evidence>
<evidence type="ECO:0000259" key="4">
    <source>
        <dbReference type="Pfam" id="PF13947"/>
    </source>
</evidence>
<dbReference type="GO" id="GO:0030247">
    <property type="term" value="F:polysaccharide binding"/>
    <property type="evidence" value="ECO:0007669"/>
    <property type="project" value="InterPro"/>
</dbReference>
<dbReference type="AlphaFoldDB" id="A0A9N7NSS0"/>
<feature type="chain" id="PRO_5040283581" evidence="3">
    <location>
        <begin position="25"/>
        <end position="295"/>
    </location>
</feature>
<dbReference type="EMBL" id="CACSLK010028053">
    <property type="protein sequence ID" value="CAA0834728.1"/>
    <property type="molecule type" value="Genomic_DNA"/>
</dbReference>
<dbReference type="GO" id="GO:0016020">
    <property type="term" value="C:membrane"/>
    <property type="evidence" value="ECO:0007669"/>
    <property type="project" value="UniProtKB-SubCell"/>
</dbReference>
<sequence length="295" mass="31883">MLTKPLTLLLLLLLLLLLFTRTSSEPCGNKCGSLQIKYPFGTGPGCGDPHFQPYITCNPQQQQLTLSTHTGCYPVTSIDYATQLLRIADPTMSTCTCTRPSRGFGLDWDAPFSFHHSTVFALLDCNNASFSSSSSSSADHHFPMCDMEGADICTFLYSCEAVGRLSLPVSSCCVYAPVDLGPAFEMDLGKLGCGSYSAVYGYNGQQSNPQVWDYGIAINYKFNYANDYPGRCASCEKSNGVCGYDVGPAGTFLCNCPGGVNTSTDCYYGQSWSSTGTLAAFSLTWFWFVGISAFV</sequence>
<gene>
    <name evidence="5" type="ORF">SHERM_02539</name>
</gene>
<keyword evidence="6" id="KW-1185">Reference proteome</keyword>
<feature type="domain" description="Wall-associated receptor kinase galacturonan-binding" evidence="4">
    <location>
        <begin position="27"/>
        <end position="89"/>
    </location>
</feature>
<keyword evidence="5" id="KW-0449">Lipoprotein</keyword>
<evidence type="ECO:0000313" key="5">
    <source>
        <dbReference type="EMBL" id="CAA0834728.1"/>
    </source>
</evidence>
<accession>A0A9N7NSS0</accession>
<reference evidence="5" key="1">
    <citation type="submission" date="2019-12" db="EMBL/GenBank/DDBJ databases">
        <authorList>
            <person name="Scholes J."/>
        </authorList>
    </citation>
    <scope>NUCLEOTIDE SEQUENCE</scope>
</reference>
<name>A0A9N7NSS0_STRHE</name>
<dbReference type="OrthoDB" id="1933476at2759"/>
<dbReference type="Proteomes" id="UP001153555">
    <property type="component" value="Unassembled WGS sequence"/>
</dbReference>
<protein>
    <submittedName>
        <fullName evidence="5">Membrane lipoprotein</fullName>
    </submittedName>
</protein>
<keyword evidence="2 3" id="KW-0732">Signal</keyword>
<organism evidence="5 6">
    <name type="scientific">Striga hermonthica</name>
    <name type="common">Purple witchweed</name>
    <name type="synonym">Buchnera hermonthica</name>
    <dbReference type="NCBI Taxonomy" id="68872"/>
    <lineage>
        <taxon>Eukaryota</taxon>
        <taxon>Viridiplantae</taxon>
        <taxon>Streptophyta</taxon>
        <taxon>Embryophyta</taxon>
        <taxon>Tracheophyta</taxon>
        <taxon>Spermatophyta</taxon>
        <taxon>Magnoliopsida</taxon>
        <taxon>eudicotyledons</taxon>
        <taxon>Gunneridae</taxon>
        <taxon>Pentapetalae</taxon>
        <taxon>asterids</taxon>
        <taxon>lamiids</taxon>
        <taxon>Lamiales</taxon>
        <taxon>Orobanchaceae</taxon>
        <taxon>Buchnereae</taxon>
        <taxon>Striga</taxon>
    </lineage>
</organism>
<comment type="subcellular location">
    <subcellularLocation>
        <location evidence="1">Membrane</location>
        <topology evidence="1">Single-pass membrane protein</topology>
    </subcellularLocation>
</comment>
<feature type="signal peptide" evidence="3">
    <location>
        <begin position="1"/>
        <end position="24"/>
    </location>
</feature>
<dbReference type="InterPro" id="IPR025287">
    <property type="entry name" value="WAK_GUB"/>
</dbReference>
<evidence type="ECO:0000256" key="2">
    <source>
        <dbReference type="ARBA" id="ARBA00022729"/>
    </source>
</evidence>
<dbReference type="PANTHER" id="PTHR33355">
    <property type="entry name" value="WALL-ASSOCIATED RECEPTOR KINASE CARBOXY-TERMINAL PROTEIN-RELATED"/>
    <property type="match status" value="1"/>
</dbReference>
<dbReference type="Pfam" id="PF13947">
    <property type="entry name" value="GUB_WAK_bind"/>
    <property type="match status" value="1"/>
</dbReference>